<dbReference type="EC" id="6.3.2.-" evidence="3"/>
<evidence type="ECO:0000313" key="3">
    <source>
        <dbReference type="EMBL" id="KKF97542.1"/>
    </source>
</evidence>
<proteinExistence type="predicted"/>
<organism evidence="3 4">
    <name type="scientific">Ceratocystis fimbriata f. sp. platani</name>
    <dbReference type="NCBI Taxonomy" id="88771"/>
    <lineage>
        <taxon>Eukaryota</taxon>
        <taxon>Fungi</taxon>
        <taxon>Dikarya</taxon>
        <taxon>Ascomycota</taxon>
        <taxon>Pezizomycotina</taxon>
        <taxon>Sordariomycetes</taxon>
        <taxon>Hypocreomycetidae</taxon>
        <taxon>Microascales</taxon>
        <taxon>Ceratocystidaceae</taxon>
        <taxon>Ceratocystis</taxon>
    </lineage>
</organism>
<evidence type="ECO:0000313" key="4">
    <source>
        <dbReference type="Proteomes" id="UP000034841"/>
    </source>
</evidence>
<name>A0A0F8D4E5_CERFI</name>
<feature type="region of interest" description="Disordered" evidence="1">
    <location>
        <begin position="220"/>
        <end position="240"/>
    </location>
</feature>
<dbReference type="Proteomes" id="UP000034841">
    <property type="component" value="Unassembled WGS sequence"/>
</dbReference>
<dbReference type="OrthoDB" id="8068875at2759"/>
<feature type="domain" description="DUF908" evidence="2">
    <location>
        <begin position="119"/>
        <end position="238"/>
    </location>
</feature>
<keyword evidence="4" id="KW-1185">Reference proteome</keyword>
<reference evidence="3 4" key="1">
    <citation type="submission" date="2015-04" db="EMBL/GenBank/DDBJ databases">
        <title>Genome sequence of Ceratocystis platani, a major pathogen of plane trees.</title>
        <authorList>
            <person name="Belbahri L."/>
        </authorList>
    </citation>
    <scope>NUCLEOTIDE SEQUENCE [LARGE SCALE GENOMIC DNA]</scope>
    <source>
        <strain evidence="3 4">CFO</strain>
    </source>
</reference>
<gene>
    <name evidence="3" type="ORF">CFO_g100</name>
</gene>
<evidence type="ECO:0000259" key="2">
    <source>
        <dbReference type="Pfam" id="PF06012"/>
    </source>
</evidence>
<dbReference type="EMBL" id="LBBL01000004">
    <property type="protein sequence ID" value="KKF97542.1"/>
    <property type="molecule type" value="Genomic_DNA"/>
</dbReference>
<dbReference type="InterPro" id="IPR010309">
    <property type="entry name" value="E3_Ub_ligase_DUF908"/>
</dbReference>
<accession>A0A0F8D4E5</accession>
<sequence length="281" mass="31900">MGKITRTMQPKHRAALTPWLKNFVQEAVDTPLPLLPKKLNTFPTAWPFPRGDLYHWIPLLNRFDNILAAFTQAYKLNNGPQIEEFASELLSNKPKDLEYADSVSWDSERLAAEGYLHDGDRQLIEAVLRFTTMLLDRCGNRSIYASSTHLNELLHTTSLTILYETLQVGSKLAHRYQASVKRLGGSNNSRQISALLANHYNIDLNRVQLLTQAFPKTPLTLTENPVTPSAKGKEKAQAQLLDDAPHANSSPTELYYGFFDFNIQTISVEYRRNISSHHTKH</sequence>
<protein>
    <submittedName>
        <fullName evidence="3">E3 ubiquitin-protein ligase TOM1-like protein</fullName>
        <ecNumber evidence="3">6.3.2.-</ecNumber>
    </submittedName>
</protein>
<comment type="caution">
    <text evidence="3">The sequence shown here is derived from an EMBL/GenBank/DDBJ whole genome shotgun (WGS) entry which is preliminary data.</text>
</comment>
<evidence type="ECO:0000256" key="1">
    <source>
        <dbReference type="SAM" id="MobiDB-lite"/>
    </source>
</evidence>
<dbReference type="Pfam" id="PF06012">
    <property type="entry name" value="DUF908"/>
    <property type="match status" value="1"/>
</dbReference>
<dbReference type="AlphaFoldDB" id="A0A0F8D4E5"/>